<accession>A0A2T1EEV7</accession>
<reference evidence="5" key="1">
    <citation type="submission" date="2018-02" db="EMBL/GenBank/DDBJ databases">
        <authorList>
            <person name="Moore K."/>
            <person name="Momper L."/>
        </authorList>
    </citation>
    <scope>NUCLEOTIDE SEQUENCE [LARGE SCALE GENOMIC DNA]</scope>
    <source>
        <strain evidence="5">ULC18</strain>
    </source>
</reference>
<evidence type="ECO:0000256" key="1">
    <source>
        <dbReference type="ARBA" id="ARBA00022729"/>
    </source>
</evidence>
<reference evidence="4 5" key="2">
    <citation type="submission" date="2018-03" db="EMBL/GenBank/DDBJ databases">
        <title>The ancient ancestry and fast evolution of plastids.</title>
        <authorList>
            <person name="Moore K.R."/>
            <person name="Magnabosco C."/>
            <person name="Momper L."/>
            <person name="Gold D.A."/>
            <person name="Bosak T."/>
            <person name="Fournier G.P."/>
        </authorList>
    </citation>
    <scope>NUCLEOTIDE SEQUENCE [LARGE SCALE GENOMIC DNA]</scope>
    <source>
        <strain evidence="4 5">ULC18</strain>
    </source>
</reference>
<evidence type="ECO:0000313" key="5">
    <source>
        <dbReference type="Proteomes" id="UP000239576"/>
    </source>
</evidence>
<evidence type="ECO:0000256" key="2">
    <source>
        <dbReference type="SAM" id="MobiDB-lite"/>
    </source>
</evidence>
<dbReference type="OrthoDB" id="507840at2"/>
<organism evidence="4 5">
    <name type="scientific">Stenomitos frigidus ULC18</name>
    <dbReference type="NCBI Taxonomy" id="2107698"/>
    <lineage>
        <taxon>Bacteria</taxon>
        <taxon>Bacillati</taxon>
        <taxon>Cyanobacteriota</taxon>
        <taxon>Cyanophyceae</taxon>
        <taxon>Leptolyngbyales</taxon>
        <taxon>Leptolyngbyaceae</taxon>
        <taxon>Stenomitos</taxon>
    </lineage>
</organism>
<feature type="region of interest" description="Disordered" evidence="2">
    <location>
        <begin position="97"/>
        <end position="119"/>
    </location>
</feature>
<keyword evidence="1" id="KW-0732">Signal</keyword>
<keyword evidence="5" id="KW-1185">Reference proteome</keyword>
<dbReference type="Pfam" id="PF01551">
    <property type="entry name" value="Peptidase_M23"/>
    <property type="match status" value="1"/>
</dbReference>
<evidence type="ECO:0000313" key="4">
    <source>
        <dbReference type="EMBL" id="PSB31225.1"/>
    </source>
</evidence>
<dbReference type="Proteomes" id="UP000239576">
    <property type="component" value="Unassembled WGS sequence"/>
</dbReference>
<dbReference type="PANTHER" id="PTHR21666">
    <property type="entry name" value="PEPTIDASE-RELATED"/>
    <property type="match status" value="1"/>
</dbReference>
<evidence type="ECO:0000259" key="3">
    <source>
        <dbReference type="Pfam" id="PF01551"/>
    </source>
</evidence>
<protein>
    <submittedName>
        <fullName evidence="4">Metalloendopeptidase</fullName>
    </submittedName>
</protein>
<gene>
    <name evidence="4" type="ORF">C7B82_07580</name>
</gene>
<dbReference type="AlphaFoldDB" id="A0A2T1EEV7"/>
<dbReference type="EMBL" id="PVWK01000040">
    <property type="protein sequence ID" value="PSB31225.1"/>
    <property type="molecule type" value="Genomic_DNA"/>
</dbReference>
<sequence>MLTRSPFQELSMTPKLPPTSLDRRHYALLACGLSCVGVSLFSSTMTLAQGATDGGTSLVEASPAMTAPSVTAPSSDATMPLLATPTPAAPERIIVQPQTELPRSAQPNSTNSRPESVGYDAPTSIVLTERSTGCRAVLQSSQLLDGSPCALDSRRNASQASIAAGGLPTVRVGSFNSSATALATSTSPNWQAYYKLTARPSGRLGNGNIRLIFPLSIPAPISSLFGWRVHPVTGTQRFHSGTDLAAPLGTPVLAAYAGKVAIADFLGGYGLAVAVDHNKGTQETIYAHLSEIFVKPGEWVKQGMVIGRVGSTGLSTGPHLHFEFRQLTPEGWVAMDAGAQLEYALAQLITAMQVAQAKVETKG</sequence>
<comment type="caution">
    <text evidence="4">The sequence shown here is derived from an EMBL/GenBank/DDBJ whole genome shotgun (WGS) entry which is preliminary data.</text>
</comment>
<name>A0A2T1EEV7_9CYAN</name>
<dbReference type="InterPro" id="IPR050570">
    <property type="entry name" value="Cell_wall_metabolism_enzyme"/>
</dbReference>
<dbReference type="PANTHER" id="PTHR21666:SF289">
    <property type="entry name" value="L-ALA--D-GLU ENDOPEPTIDASE"/>
    <property type="match status" value="1"/>
</dbReference>
<dbReference type="SUPFAM" id="SSF51261">
    <property type="entry name" value="Duplicated hybrid motif"/>
    <property type="match status" value="1"/>
</dbReference>
<dbReference type="GO" id="GO:0004222">
    <property type="term" value="F:metalloendopeptidase activity"/>
    <property type="evidence" value="ECO:0007669"/>
    <property type="project" value="TreeGrafter"/>
</dbReference>
<dbReference type="RefSeq" id="WP_106255700.1">
    <property type="nucleotide sequence ID" value="NZ_PVWK01000040.1"/>
</dbReference>
<proteinExistence type="predicted"/>
<dbReference type="Gene3D" id="2.70.70.10">
    <property type="entry name" value="Glucose Permease (Domain IIA)"/>
    <property type="match status" value="1"/>
</dbReference>
<dbReference type="InterPro" id="IPR016047">
    <property type="entry name" value="M23ase_b-sheet_dom"/>
</dbReference>
<feature type="compositionally biased region" description="Polar residues" evidence="2">
    <location>
        <begin position="97"/>
        <end position="114"/>
    </location>
</feature>
<dbReference type="CDD" id="cd12797">
    <property type="entry name" value="M23_peptidase"/>
    <property type="match status" value="1"/>
</dbReference>
<feature type="domain" description="M23ase beta-sheet core" evidence="3">
    <location>
        <begin position="237"/>
        <end position="326"/>
    </location>
</feature>
<dbReference type="InterPro" id="IPR011055">
    <property type="entry name" value="Dup_hybrid_motif"/>
</dbReference>